<dbReference type="Gene3D" id="3.30.1310.20">
    <property type="entry name" value="PRTase-like"/>
    <property type="match status" value="1"/>
</dbReference>
<dbReference type="InterPro" id="IPR000836">
    <property type="entry name" value="PRTase_dom"/>
</dbReference>
<dbReference type="Proteomes" id="UP001501470">
    <property type="component" value="Unassembled WGS sequence"/>
</dbReference>
<evidence type="ECO:0000313" key="2">
    <source>
        <dbReference type="EMBL" id="GAA1547657.1"/>
    </source>
</evidence>
<dbReference type="SUPFAM" id="SSF53271">
    <property type="entry name" value="PRTase-like"/>
    <property type="match status" value="1"/>
</dbReference>
<evidence type="ECO:0000313" key="3">
    <source>
        <dbReference type="Proteomes" id="UP001501470"/>
    </source>
</evidence>
<feature type="domain" description="Phosphoribosyltransferase" evidence="1">
    <location>
        <begin position="11"/>
        <end position="190"/>
    </location>
</feature>
<dbReference type="EMBL" id="BAAAQD010000019">
    <property type="protein sequence ID" value="GAA1547657.1"/>
    <property type="molecule type" value="Genomic_DNA"/>
</dbReference>
<sequence length="206" mass="22098">MAFRDRSEAGAALADLLTSYADRPDVIALGLVRGGIPVAAEVATRLRVPLDALVVRKLGVPWSPEVAFGAIGPCDVKVLNREIRLAPEEMAPVIRHETAELRRRDRVFRLGRPPLDLTGRVALVIDDGLATGATAGAAVAVARALSAARVVLAVPVGATQAVHRLRTLADEVVCPVTSDFFGSVSRYYDDFRQVPDTEVARILNRT</sequence>
<evidence type="ECO:0000259" key="1">
    <source>
        <dbReference type="Pfam" id="PF00156"/>
    </source>
</evidence>
<reference evidence="2 3" key="1">
    <citation type="journal article" date="2019" name="Int. J. Syst. Evol. Microbiol.">
        <title>The Global Catalogue of Microorganisms (GCM) 10K type strain sequencing project: providing services to taxonomists for standard genome sequencing and annotation.</title>
        <authorList>
            <consortium name="The Broad Institute Genomics Platform"/>
            <consortium name="The Broad Institute Genome Sequencing Center for Infectious Disease"/>
            <person name="Wu L."/>
            <person name="Ma J."/>
        </authorList>
    </citation>
    <scope>NUCLEOTIDE SEQUENCE [LARGE SCALE GENOMIC DNA]</scope>
    <source>
        <strain evidence="2 3">JCM 15933</strain>
    </source>
</reference>
<dbReference type="CDD" id="cd06223">
    <property type="entry name" value="PRTases_typeI"/>
    <property type="match status" value="1"/>
</dbReference>
<keyword evidence="3" id="KW-1185">Reference proteome</keyword>
<dbReference type="InterPro" id="IPR029057">
    <property type="entry name" value="PRTase-like"/>
</dbReference>
<name>A0ABN2BXH6_9ACTN</name>
<proteinExistence type="predicted"/>
<dbReference type="Pfam" id="PF00156">
    <property type="entry name" value="Pribosyltran"/>
    <property type="match status" value="1"/>
</dbReference>
<organism evidence="2 3">
    <name type="scientific">Dactylosporangium maewongense</name>
    <dbReference type="NCBI Taxonomy" id="634393"/>
    <lineage>
        <taxon>Bacteria</taxon>
        <taxon>Bacillati</taxon>
        <taxon>Actinomycetota</taxon>
        <taxon>Actinomycetes</taxon>
        <taxon>Micromonosporales</taxon>
        <taxon>Micromonosporaceae</taxon>
        <taxon>Dactylosporangium</taxon>
    </lineage>
</organism>
<comment type="caution">
    <text evidence="2">The sequence shown here is derived from an EMBL/GenBank/DDBJ whole genome shotgun (WGS) entry which is preliminary data.</text>
</comment>
<dbReference type="RefSeq" id="WP_344508565.1">
    <property type="nucleotide sequence ID" value="NZ_BAAAQD010000019.1"/>
</dbReference>
<protein>
    <recommendedName>
        <fullName evidence="1">Phosphoribosyltransferase domain-containing protein</fullName>
    </recommendedName>
</protein>
<gene>
    <name evidence="2" type="ORF">GCM10009827_079960</name>
</gene>
<accession>A0ABN2BXH6</accession>
<dbReference type="Gene3D" id="3.40.50.2020">
    <property type="match status" value="1"/>
</dbReference>